<organism evidence="1 2">
    <name type="scientific">Spirosoma soli</name>
    <dbReference type="NCBI Taxonomy" id="1770529"/>
    <lineage>
        <taxon>Bacteria</taxon>
        <taxon>Pseudomonadati</taxon>
        <taxon>Bacteroidota</taxon>
        <taxon>Cytophagia</taxon>
        <taxon>Cytophagales</taxon>
        <taxon>Cytophagaceae</taxon>
        <taxon>Spirosoma</taxon>
    </lineage>
</organism>
<dbReference type="EMBL" id="JBHULN010000002">
    <property type="protein sequence ID" value="MFD2569939.1"/>
    <property type="molecule type" value="Genomic_DNA"/>
</dbReference>
<reference evidence="2" key="1">
    <citation type="journal article" date="2019" name="Int. J. Syst. Evol. Microbiol.">
        <title>The Global Catalogue of Microorganisms (GCM) 10K type strain sequencing project: providing services to taxonomists for standard genome sequencing and annotation.</title>
        <authorList>
            <consortium name="The Broad Institute Genomics Platform"/>
            <consortium name="The Broad Institute Genome Sequencing Center for Infectious Disease"/>
            <person name="Wu L."/>
            <person name="Ma J."/>
        </authorList>
    </citation>
    <scope>NUCLEOTIDE SEQUENCE [LARGE SCALE GENOMIC DNA]</scope>
    <source>
        <strain evidence="2">KCTC 42805</strain>
    </source>
</reference>
<name>A0ABW5M0Y4_9BACT</name>
<protein>
    <submittedName>
        <fullName evidence="1">UDP-2,4-diacetamido-2,4, 6-trideoxy-beta-L-altropyranose hydrolase</fullName>
        <ecNumber evidence="1">3.6.1.57</ecNumber>
    </submittedName>
</protein>
<evidence type="ECO:0000313" key="1">
    <source>
        <dbReference type="EMBL" id="MFD2569939.1"/>
    </source>
</evidence>
<dbReference type="GO" id="GO:0016787">
    <property type="term" value="F:hydrolase activity"/>
    <property type="evidence" value="ECO:0007669"/>
    <property type="project" value="UniProtKB-KW"/>
</dbReference>
<comment type="caution">
    <text evidence="1">The sequence shown here is derived from an EMBL/GenBank/DDBJ whole genome shotgun (WGS) entry which is preliminary data.</text>
</comment>
<proteinExistence type="predicted"/>
<accession>A0ABW5M0Y4</accession>
<dbReference type="Gene3D" id="3.40.50.11190">
    <property type="match status" value="1"/>
</dbReference>
<dbReference type="NCBIfam" id="TIGR03590">
    <property type="entry name" value="PseG"/>
    <property type="match status" value="1"/>
</dbReference>
<sequence>MKQLLFRADGNAQIGLGHVMRCLALANILSDQFSMRLAIVDPAPDVRALMETAGLTVDPLPTSSVETVFLDSIIPDDIVVLDGYSFDKSFQNSVRSRARKLVVIDDLVTGHYVADVIINHAGGVRPTDYDAEPYTQFCLGPHYALLRSEFLKPDGFGEPPVDGPIFVSLGGADPQNTSLTVLEAIQQVDSTLPVRIVLGPFHPNRTAIEAFRAHLPNLAILQNLSASQMVNELMQCSLAITACSTVAYEVCAVNRPLIGIVTAENQARIAQFLSEEKLALSVNFPTLLTRLTPVIALDKLLKLAIQSFQFSPENVTDTLANQRRLFDGRSPERFRDLFNRL</sequence>
<dbReference type="EC" id="3.6.1.57" evidence="1"/>
<dbReference type="InterPro" id="IPR020023">
    <property type="entry name" value="PseG"/>
</dbReference>
<keyword evidence="1" id="KW-0378">Hydrolase</keyword>
<evidence type="ECO:0000313" key="2">
    <source>
        <dbReference type="Proteomes" id="UP001597469"/>
    </source>
</evidence>
<dbReference type="RefSeq" id="WP_381519832.1">
    <property type="nucleotide sequence ID" value="NZ_JBHULN010000002.1"/>
</dbReference>
<keyword evidence="2" id="KW-1185">Reference proteome</keyword>
<gene>
    <name evidence="1" type="primary">pseG</name>
    <name evidence="1" type="ORF">ACFSUS_04790</name>
</gene>
<dbReference type="SUPFAM" id="SSF53756">
    <property type="entry name" value="UDP-Glycosyltransferase/glycogen phosphorylase"/>
    <property type="match status" value="1"/>
</dbReference>
<dbReference type="Proteomes" id="UP001597469">
    <property type="component" value="Unassembled WGS sequence"/>
</dbReference>
<dbReference type="Gene3D" id="3.40.50.2000">
    <property type="entry name" value="Glycogen Phosphorylase B"/>
    <property type="match status" value="1"/>
</dbReference>